<evidence type="ECO:0000256" key="2">
    <source>
        <dbReference type="ARBA" id="ARBA00006370"/>
    </source>
</evidence>
<dbReference type="FunFam" id="2.60.40.770:FF:000001">
    <property type="entry name" value="NPC intracellular cholesterol transporter 2"/>
    <property type="match status" value="1"/>
</dbReference>
<dbReference type="KEGG" id="pja:122261335"/>
<feature type="domain" description="MD-2-related lipid-recognition" evidence="5">
    <location>
        <begin position="19"/>
        <end position="143"/>
    </location>
</feature>
<dbReference type="PANTHER" id="PTHR11306">
    <property type="entry name" value="NIEMANN PICK TYPE C2 PROTEIN NPC2-RELATED"/>
    <property type="match status" value="1"/>
</dbReference>
<protein>
    <submittedName>
        <fullName evidence="6">ML protein</fullName>
    </submittedName>
</protein>
<evidence type="ECO:0000256" key="1">
    <source>
        <dbReference type="ARBA" id="ARBA00004613"/>
    </source>
</evidence>
<feature type="signal peptide" evidence="4">
    <location>
        <begin position="1"/>
        <end position="16"/>
    </location>
</feature>
<dbReference type="InterPro" id="IPR014756">
    <property type="entry name" value="Ig_E-set"/>
</dbReference>
<dbReference type="EMBL" id="MK993582">
    <property type="protein sequence ID" value="QDX01887.1"/>
    <property type="molecule type" value="mRNA"/>
</dbReference>
<dbReference type="RefSeq" id="XP_042884829.1">
    <property type="nucleotide sequence ID" value="XM_043028895.1"/>
</dbReference>
<keyword evidence="3" id="KW-0964">Secreted</keyword>
<dbReference type="GO" id="GO:0005576">
    <property type="term" value="C:extracellular region"/>
    <property type="evidence" value="ECO:0007669"/>
    <property type="project" value="UniProtKB-SubCell"/>
</dbReference>
<evidence type="ECO:0000313" key="6">
    <source>
        <dbReference type="EMBL" id="QDX01887.1"/>
    </source>
</evidence>
<reference evidence="6" key="1">
    <citation type="journal article" date="2019" name="J. Immunol.">
        <title>MD-2 Homologue Recognizes the White Spot Syndrome Virus Lipid Component and Induces Antiviral Molecule Expression in Shrimp.</title>
        <authorList>
            <person name="Gao J."/>
            <person name="Wang J.X."/>
            <person name="Wang X.W."/>
        </authorList>
    </citation>
    <scope>NUCLEOTIDE SEQUENCE</scope>
    <source>
        <strain evidence="6">MjML6</strain>
    </source>
</reference>
<keyword evidence="4" id="KW-0732">Signal</keyword>
<accession>A0A5B8H9Q3</accession>
<proteinExistence type="evidence at transcript level"/>
<dbReference type="SUPFAM" id="SSF81296">
    <property type="entry name" value="E set domains"/>
    <property type="match status" value="1"/>
</dbReference>
<comment type="subcellular location">
    <subcellularLocation>
        <location evidence="1">Secreted</location>
    </subcellularLocation>
</comment>
<evidence type="ECO:0000256" key="3">
    <source>
        <dbReference type="ARBA" id="ARBA00022525"/>
    </source>
</evidence>
<comment type="similarity">
    <text evidence="2">Belongs to the NPC2 family.</text>
</comment>
<dbReference type="Gene3D" id="2.60.40.770">
    <property type="match status" value="1"/>
</dbReference>
<dbReference type="AlphaFoldDB" id="A0A5B8H9Q3"/>
<dbReference type="OrthoDB" id="6332846at2759"/>
<feature type="chain" id="PRO_5022906102" evidence="4">
    <location>
        <begin position="17"/>
        <end position="146"/>
    </location>
</feature>
<dbReference type="PANTHER" id="PTHR11306:SF68">
    <property type="entry name" value="NPC INTRACELLULAR CHOLESTEROL TRANSPORTER 2"/>
    <property type="match status" value="1"/>
</dbReference>
<organism evidence="6">
    <name type="scientific">Penaeus japonicus</name>
    <name type="common">Kuruma prawn</name>
    <name type="synonym">Marsupenaeus japonicus</name>
    <dbReference type="NCBI Taxonomy" id="27405"/>
    <lineage>
        <taxon>Eukaryota</taxon>
        <taxon>Metazoa</taxon>
        <taxon>Ecdysozoa</taxon>
        <taxon>Arthropoda</taxon>
        <taxon>Crustacea</taxon>
        <taxon>Multicrustacea</taxon>
        <taxon>Malacostraca</taxon>
        <taxon>Eumalacostraca</taxon>
        <taxon>Eucarida</taxon>
        <taxon>Decapoda</taxon>
        <taxon>Dendrobranchiata</taxon>
        <taxon>Penaeoidea</taxon>
        <taxon>Penaeidae</taxon>
        <taxon>Penaeus</taxon>
    </lineage>
</organism>
<sequence>MTALFFVLGLLSVASATFFQDCGSVGADVELLIEGCNVPPCILQRGNTYPFEILFTSSKSSSELRIDAYASIGGVLVPWPGLDTDGCKQLQATGTPCPLDEGDRVLWHMDVYVLHEFPAIATVATFKLLDSQGDSQACVVVPVQLV</sequence>
<dbReference type="InterPro" id="IPR003172">
    <property type="entry name" value="ML_dom"/>
</dbReference>
<evidence type="ECO:0000259" key="5">
    <source>
        <dbReference type="SMART" id="SM00737"/>
    </source>
</evidence>
<dbReference type="GO" id="GO:0032934">
    <property type="term" value="F:sterol binding"/>
    <property type="evidence" value="ECO:0007669"/>
    <property type="project" value="InterPro"/>
</dbReference>
<dbReference type="Pfam" id="PF02221">
    <property type="entry name" value="E1_DerP2_DerF2"/>
    <property type="match status" value="1"/>
</dbReference>
<dbReference type="GO" id="GO:0015918">
    <property type="term" value="P:sterol transport"/>
    <property type="evidence" value="ECO:0007669"/>
    <property type="project" value="InterPro"/>
</dbReference>
<dbReference type="InterPro" id="IPR039670">
    <property type="entry name" value="NPC2-like"/>
</dbReference>
<dbReference type="GeneID" id="122261335"/>
<evidence type="ECO:0000256" key="4">
    <source>
        <dbReference type="SAM" id="SignalP"/>
    </source>
</evidence>
<dbReference type="SMART" id="SM00737">
    <property type="entry name" value="ML"/>
    <property type="match status" value="1"/>
</dbReference>
<name>A0A5B8H9Q3_PENJP</name>